<evidence type="ECO:0000256" key="4">
    <source>
        <dbReference type="ARBA" id="ARBA00022448"/>
    </source>
</evidence>
<evidence type="ECO:0000256" key="9">
    <source>
        <dbReference type="ARBA" id="ARBA00023136"/>
    </source>
</evidence>
<dbReference type="AlphaFoldDB" id="A0A1C9ZQ90"/>
<evidence type="ECO:0000256" key="7">
    <source>
        <dbReference type="ARBA" id="ARBA00022989"/>
    </source>
</evidence>
<reference evidence="12" key="1">
    <citation type="submission" date="2016-03" db="EMBL/GenBank/DDBJ databases">
        <title>Complete mitochondrial genome of Cacospongia mycofijiensis (Dictyoceratida: Demospongiae).</title>
        <authorList>
            <person name="Aoyama H."/>
            <person name="Saitoh S."/>
            <person name="Paku S."/>
            <person name="Shinzato N."/>
        </authorList>
    </citation>
    <scope>NUCLEOTIDE SEQUENCE</scope>
    <source>
        <strain evidence="12">IE_140609_001</strain>
    </source>
</reference>
<dbReference type="EMBL" id="LC133169">
    <property type="protein sequence ID" value="BAV58181.1"/>
    <property type="molecule type" value="Genomic_DNA"/>
</dbReference>
<dbReference type="GO" id="GO:0016651">
    <property type="term" value="F:oxidoreductase activity, acting on NAD(P)H"/>
    <property type="evidence" value="ECO:0007669"/>
    <property type="project" value="InterPro"/>
</dbReference>
<keyword evidence="8" id="KW-0520">NAD</keyword>
<evidence type="ECO:0000256" key="10">
    <source>
        <dbReference type="ARBA" id="ARBA00031586"/>
    </source>
</evidence>
<dbReference type="GO" id="GO:0042773">
    <property type="term" value="P:ATP synthesis coupled electron transport"/>
    <property type="evidence" value="ECO:0007669"/>
    <property type="project" value="InterPro"/>
</dbReference>
<keyword evidence="4" id="KW-0813">Transport</keyword>
<organism evidence="12">
    <name type="scientific">Cacospongia mycofijiensis</name>
    <dbReference type="NCBI Taxonomy" id="1162744"/>
    <lineage>
        <taxon>Eukaryota</taxon>
        <taxon>Metazoa</taxon>
        <taxon>Porifera</taxon>
        <taxon>Demospongiae</taxon>
        <taxon>Keratosa</taxon>
        <taxon>Dictyoceratida</taxon>
        <taxon>Thorectidae</taxon>
        <taxon>Thorectinae</taxon>
        <taxon>Cacospongia</taxon>
    </lineage>
</organism>
<dbReference type="Pfam" id="PF00420">
    <property type="entry name" value="Oxidored_q2"/>
    <property type="match status" value="1"/>
</dbReference>
<evidence type="ECO:0000256" key="11">
    <source>
        <dbReference type="SAM" id="Phobius"/>
    </source>
</evidence>
<geneLocation type="mitochondrion" evidence="12"/>
<dbReference type="GeneID" id="29061256"/>
<dbReference type="GO" id="GO:0030964">
    <property type="term" value="C:NADH dehydrogenase complex"/>
    <property type="evidence" value="ECO:0007669"/>
    <property type="project" value="TreeGrafter"/>
</dbReference>
<name>A0A1C9ZQ90_9METZ</name>
<dbReference type="PANTHER" id="PTHR11434:SF16">
    <property type="entry name" value="NADH-UBIQUINONE OXIDOREDUCTASE CHAIN 4L"/>
    <property type="match status" value="1"/>
</dbReference>
<dbReference type="Gene3D" id="1.10.287.3510">
    <property type="match status" value="1"/>
</dbReference>
<feature type="transmembrane region" description="Helical" evidence="11">
    <location>
        <begin position="56"/>
        <end position="81"/>
    </location>
</feature>
<comment type="similarity">
    <text evidence="2">Belongs to the complex I subunit 4L family.</text>
</comment>
<evidence type="ECO:0000256" key="8">
    <source>
        <dbReference type="ARBA" id="ARBA00023027"/>
    </source>
</evidence>
<keyword evidence="9 11" id="KW-0472">Membrane</keyword>
<dbReference type="PANTHER" id="PTHR11434">
    <property type="entry name" value="NADH-UBIQUINONE OXIDOREDUCTASE SUBUNIT ND4L"/>
    <property type="match status" value="1"/>
</dbReference>
<evidence type="ECO:0000256" key="5">
    <source>
        <dbReference type="ARBA" id="ARBA00022692"/>
    </source>
</evidence>
<evidence type="ECO:0000256" key="6">
    <source>
        <dbReference type="ARBA" id="ARBA00022967"/>
    </source>
</evidence>
<accession>A0A1C9ZQ90</accession>
<dbReference type="InterPro" id="IPR039428">
    <property type="entry name" value="NUOK/Mnh_C1-like"/>
</dbReference>
<protein>
    <recommendedName>
        <fullName evidence="3">NADH-ubiquinone oxidoreductase chain 4L</fullName>
    </recommendedName>
    <alternativeName>
        <fullName evidence="10">NADH dehydrogenase subunit 4L</fullName>
    </alternativeName>
</protein>
<dbReference type="InterPro" id="IPR001133">
    <property type="entry name" value="NADH_UbQ_OxRdtase_chain4L/K"/>
</dbReference>
<evidence type="ECO:0000256" key="3">
    <source>
        <dbReference type="ARBA" id="ARBA00016612"/>
    </source>
</evidence>
<evidence type="ECO:0000313" key="12">
    <source>
        <dbReference type="EMBL" id="BAV58181.1"/>
    </source>
</evidence>
<feature type="transmembrane region" description="Helical" evidence="11">
    <location>
        <begin position="29"/>
        <end position="50"/>
    </location>
</feature>
<dbReference type="RefSeq" id="YP_009298769.1">
    <property type="nucleotide sequence ID" value="NC_031192.1"/>
</dbReference>
<keyword evidence="12" id="KW-0496">Mitochondrion</keyword>
<gene>
    <name evidence="12" type="primary">ND4L</name>
</gene>
<keyword evidence="6" id="KW-1278">Translocase</keyword>
<keyword evidence="5 11" id="KW-0812">Transmembrane</keyword>
<evidence type="ECO:0000256" key="1">
    <source>
        <dbReference type="ARBA" id="ARBA00004141"/>
    </source>
</evidence>
<dbReference type="HAMAP" id="MF_01456">
    <property type="entry name" value="NDH1_NuoK"/>
    <property type="match status" value="1"/>
</dbReference>
<keyword evidence="7 11" id="KW-1133">Transmembrane helix</keyword>
<feature type="transmembrane region" description="Helical" evidence="11">
    <location>
        <begin position="6"/>
        <end position="22"/>
    </location>
</feature>
<comment type="subcellular location">
    <subcellularLocation>
        <location evidence="1">Membrane</location>
        <topology evidence="1">Multi-pass membrane protein</topology>
    </subcellularLocation>
</comment>
<evidence type="ECO:0000256" key="2">
    <source>
        <dbReference type="ARBA" id="ARBA00010519"/>
    </source>
</evidence>
<proteinExistence type="inferred from homology"/>
<sequence length="98" mass="10423">MRVLVYVGICLFNGGVVGIIVSRGSLIRVLMCLELLLLSVSLLVVNWGLTGDSIEGGIFFIMILIIAGAESSLGLGILVLYHRIRGVVGVRVLSVLRG</sequence>